<organism evidence="1 2">
    <name type="scientific">Acinetobacter indicus</name>
    <dbReference type="NCBI Taxonomy" id="756892"/>
    <lineage>
        <taxon>Bacteria</taxon>
        <taxon>Pseudomonadati</taxon>
        <taxon>Pseudomonadota</taxon>
        <taxon>Gammaproteobacteria</taxon>
        <taxon>Moraxellales</taxon>
        <taxon>Moraxellaceae</taxon>
        <taxon>Acinetobacter</taxon>
    </lineage>
</organism>
<dbReference type="AlphaFoldDB" id="A0AAW8Z9K8"/>
<proteinExistence type="predicted"/>
<reference evidence="1" key="1">
    <citation type="submission" date="2023-10" db="EMBL/GenBank/DDBJ databases">
        <authorList>
            <person name="Sykes E.M.E."/>
            <person name="Khan I.U.H."/>
            <person name="Kumar A."/>
        </authorList>
    </citation>
    <scope>NUCLEOTIDE SEQUENCE</scope>
    <source>
        <strain evidence="1">IK5</strain>
    </source>
</reference>
<protein>
    <recommendedName>
        <fullName evidence="3">DUF2345 domain-containing protein</fullName>
    </recommendedName>
</protein>
<evidence type="ECO:0000313" key="2">
    <source>
        <dbReference type="Proteomes" id="UP001284654"/>
    </source>
</evidence>
<sequence>MAGGSQIIINKEGITFITPAKFEAKAGQHLFKNGAKVSTQLPTLPVANQPYILQYLVKAKDNIPLANKPYFIIDQAGNLQKGVTNAEGLMKLNTTPSAQDLVTYVMASEIEEAQEVGGEEE</sequence>
<gene>
    <name evidence="1" type="ORF">MSG88_13585</name>
</gene>
<accession>A0AAW8Z9K8</accession>
<evidence type="ECO:0008006" key="3">
    <source>
        <dbReference type="Google" id="ProtNLM"/>
    </source>
</evidence>
<dbReference type="RefSeq" id="WP_317306567.1">
    <property type="nucleotide sequence ID" value="NZ_JAWJYY010000001.1"/>
</dbReference>
<dbReference type="EMBL" id="JAWJYY010000001">
    <property type="protein sequence ID" value="MDV4316760.1"/>
    <property type="molecule type" value="Genomic_DNA"/>
</dbReference>
<comment type="caution">
    <text evidence="1">The sequence shown here is derived from an EMBL/GenBank/DDBJ whole genome shotgun (WGS) entry which is preliminary data.</text>
</comment>
<dbReference type="Proteomes" id="UP001284654">
    <property type="component" value="Unassembled WGS sequence"/>
</dbReference>
<name>A0AAW8Z9K8_9GAMM</name>
<evidence type="ECO:0000313" key="1">
    <source>
        <dbReference type="EMBL" id="MDV4316760.1"/>
    </source>
</evidence>